<dbReference type="RefSeq" id="WP_120753795.1">
    <property type="nucleotide sequence ID" value="NZ_JBIBGF010000003.1"/>
</dbReference>
<organism evidence="2 3">
    <name type="scientific">Streptomyces klenkii</name>
    <dbReference type="NCBI Taxonomy" id="1420899"/>
    <lineage>
        <taxon>Bacteria</taxon>
        <taxon>Bacillati</taxon>
        <taxon>Actinomycetota</taxon>
        <taxon>Actinomycetes</taxon>
        <taxon>Kitasatosporales</taxon>
        <taxon>Streptomycetaceae</taxon>
        <taxon>Streptomyces</taxon>
    </lineage>
</organism>
<dbReference type="OrthoDB" id="2897536at2"/>
<dbReference type="InterPro" id="IPR010982">
    <property type="entry name" value="Lambda_DNA-bd_dom_sf"/>
</dbReference>
<dbReference type="SMART" id="SM00530">
    <property type="entry name" value="HTH_XRE"/>
    <property type="match status" value="1"/>
</dbReference>
<dbReference type="EMBL" id="RBAM01000002">
    <property type="protein sequence ID" value="RKN76467.1"/>
    <property type="molecule type" value="Genomic_DNA"/>
</dbReference>
<dbReference type="Gene3D" id="1.10.260.40">
    <property type="entry name" value="lambda repressor-like DNA-binding domains"/>
    <property type="match status" value="1"/>
</dbReference>
<dbReference type="GO" id="GO:0003677">
    <property type="term" value="F:DNA binding"/>
    <property type="evidence" value="ECO:0007669"/>
    <property type="project" value="InterPro"/>
</dbReference>
<comment type="caution">
    <text evidence="2">The sequence shown here is derived from an EMBL/GenBank/DDBJ whole genome shotgun (WGS) entry which is preliminary data.</text>
</comment>
<dbReference type="Pfam" id="PF19054">
    <property type="entry name" value="DUF5753"/>
    <property type="match status" value="1"/>
</dbReference>
<feature type="domain" description="HTH cro/C1-type" evidence="1">
    <location>
        <begin position="22"/>
        <end position="75"/>
    </location>
</feature>
<dbReference type="CDD" id="cd00093">
    <property type="entry name" value="HTH_XRE"/>
    <property type="match status" value="1"/>
</dbReference>
<gene>
    <name evidence="2" type="ORF">D7231_05615</name>
</gene>
<dbReference type="InterPro" id="IPR043917">
    <property type="entry name" value="DUF5753"/>
</dbReference>
<proteinExistence type="predicted"/>
<evidence type="ECO:0000259" key="1">
    <source>
        <dbReference type="PROSITE" id="PS50943"/>
    </source>
</evidence>
<evidence type="ECO:0000313" key="3">
    <source>
        <dbReference type="Proteomes" id="UP000270343"/>
    </source>
</evidence>
<dbReference type="PROSITE" id="PS50943">
    <property type="entry name" value="HTH_CROC1"/>
    <property type="match status" value="1"/>
</dbReference>
<accession>A0A3B0BX70</accession>
<evidence type="ECO:0000313" key="2">
    <source>
        <dbReference type="EMBL" id="RKN76467.1"/>
    </source>
</evidence>
<dbReference type="InterPro" id="IPR001387">
    <property type="entry name" value="Cro/C1-type_HTH"/>
</dbReference>
<sequence>MARPPRKLTPDRSARHLFGADLRQQREAAGMTLEKLAEAVRYSRSHLARIETAEHVPPPDLPGRLDEVFGTGEHFARLYAIARHEIHPDKYRRRMELEARARVIDEYAGHIVPGLVQTEDYARALFRISNPKSSPDAIEEMVSARLSRQMLLKAETPPDLSMVLDEAVVRRAIGSPAVMRKQLAVLIDLVDTPTTLVQVLPFAHGEHGLLGGALTLLTMDDRSAFAYEESIDSGTLFEDPQAVRARERAYDLVQAYALSPAQTAELFEDAMEALPT</sequence>
<dbReference type="Proteomes" id="UP000270343">
    <property type="component" value="Unassembled WGS sequence"/>
</dbReference>
<protein>
    <submittedName>
        <fullName evidence="2">XRE family transcriptional regulator</fullName>
    </submittedName>
</protein>
<dbReference type="AlphaFoldDB" id="A0A3B0BX70"/>
<dbReference type="Pfam" id="PF13560">
    <property type="entry name" value="HTH_31"/>
    <property type="match status" value="1"/>
</dbReference>
<keyword evidence="3" id="KW-1185">Reference proteome</keyword>
<reference evidence="2 3" key="1">
    <citation type="journal article" date="2015" name="Antonie Van Leeuwenhoek">
        <title>Streptomyces klenkii sp. nov., isolated from deep marine sediment.</title>
        <authorList>
            <person name="Veyisoglu A."/>
            <person name="Sahin N."/>
        </authorList>
    </citation>
    <scope>NUCLEOTIDE SEQUENCE [LARGE SCALE GENOMIC DNA]</scope>
    <source>
        <strain evidence="2 3">KCTC 29202</strain>
    </source>
</reference>
<name>A0A3B0BX70_9ACTN</name>
<dbReference type="SUPFAM" id="SSF47413">
    <property type="entry name" value="lambda repressor-like DNA-binding domains"/>
    <property type="match status" value="1"/>
</dbReference>